<evidence type="ECO:0000313" key="6">
    <source>
        <dbReference type="Proteomes" id="UP000250140"/>
    </source>
</evidence>
<name>A0A8E2FAW3_9PEZI</name>
<accession>A0A8E2FAW3</accession>
<dbReference type="GO" id="GO:0003735">
    <property type="term" value="F:structural constituent of ribosome"/>
    <property type="evidence" value="ECO:0007669"/>
    <property type="project" value="InterPro"/>
</dbReference>
<dbReference type="SUPFAM" id="SSF55658">
    <property type="entry name" value="L9 N-domain-like"/>
    <property type="match status" value="1"/>
</dbReference>
<dbReference type="InterPro" id="IPR020070">
    <property type="entry name" value="Ribosomal_bL9_N"/>
</dbReference>
<dbReference type="AlphaFoldDB" id="A0A8E2FAW3"/>
<dbReference type="Pfam" id="PF01281">
    <property type="entry name" value="Ribosomal_L9_N"/>
    <property type="match status" value="1"/>
</dbReference>
<evidence type="ECO:0000256" key="2">
    <source>
        <dbReference type="ARBA" id="ARBA00022980"/>
    </source>
</evidence>
<dbReference type="Gene3D" id="3.40.5.10">
    <property type="entry name" value="Ribosomal protein L9, N-terminal domain"/>
    <property type="match status" value="1"/>
</dbReference>
<dbReference type="EMBL" id="KV748785">
    <property type="protein sequence ID" value="OCL13108.1"/>
    <property type="molecule type" value="Genomic_DNA"/>
</dbReference>
<keyword evidence="3" id="KW-0687">Ribonucleoprotein</keyword>
<feature type="domain" description="Ribosomal protein L9" evidence="4">
    <location>
        <begin position="53"/>
        <end position="97"/>
    </location>
</feature>
<dbReference type="GO" id="GO:0005840">
    <property type="term" value="C:ribosome"/>
    <property type="evidence" value="ECO:0007669"/>
    <property type="project" value="UniProtKB-KW"/>
</dbReference>
<dbReference type="OrthoDB" id="5555409at2759"/>
<dbReference type="PANTHER" id="PTHR21368">
    <property type="entry name" value="50S RIBOSOMAL PROTEIN L9"/>
    <property type="match status" value="1"/>
</dbReference>
<protein>
    <recommendedName>
        <fullName evidence="4">Ribosomal protein L9 domain-containing protein</fullName>
    </recommendedName>
</protein>
<keyword evidence="2" id="KW-0689">Ribosomal protein</keyword>
<sequence length="275" mass="30812">MATLARSSLLPQCTSCARRYARLAFEGWRPLQQSQQQIRGKQKLAKPADTVTIKLLKDVRRFGRKGSCIPISAGQMRNRWYPSRIAEYVSANELKELKRQNVDIERDFTFGVEIPAQEIVDTEEEQIKPYVRPIELEFLSPERSTELISIFVPQTIEFFRQPIESDTKESLEQHLGASDAADILRAAATSTPKPELTSIYGSVSTADVLTSIKAVLANNDEAARVILSESDIRFVEGLAAGETTRVKHLGRFAIEIQVKGVNAPIKRTVSVRAQR</sequence>
<dbReference type="GO" id="GO:0006412">
    <property type="term" value="P:translation"/>
    <property type="evidence" value="ECO:0007669"/>
    <property type="project" value="InterPro"/>
</dbReference>
<dbReference type="InterPro" id="IPR000244">
    <property type="entry name" value="Ribosomal_bL9"/>
</dbReference>
<dbReference type="Proteomes" id="UP000250140">
    <property type="component" value="Unassembled WGS sequence"/>
</dbReference>
<keyword evidence="6" id="KW-1185">Reference proteome</keyword>
<evidence type="ECO:0000256" key="1">
    <source>
        <dbReference type="ARBA" id="ARBA00010605"/>
    </source>
</evidence>
<evidence type="ECO:0000256" key="3">
    <source>
        <dbReference type="ARBA" id="ARBA00023274"/>
    </source>
</evidence>
<evidence type="ECO:0000313" key="5">
    <source>
        <dbReference type="EMBL" id="OCL13108.1"/>
    </source>
</evidence>
<evidence type="ECO:0000259" key="4">
    <source>
        <dbReference type="Pfam" id="PF01281"/>
    </source>
</evidence>
<dbReference type="GO" id="GO:1990904">
    <property type="term" value="C:ribonucleoprotein complex"/>
    <property type="evidence" value="ECO:0007669"/>
    <property type="project" value="UniProtKB-KW"/>
</dbReference>
<comment type="similarity">
    <text evidence="1">Belongs to the bacterial ribosomal protein bL9 family.</text>
</comment>
<dbReference type="InterPro" id="IPR036935">
    <property type="entry name" value="Ribosomal_bL9_N_sf"/>
</dbReference>
<dbReference type="InterPro" id="IPR009027">
    <property type="entry name" value="Ribosomal_bL9/RNase_H1_N"/>
</dbReference>
<organism evidence="5 6">
    <name type="scientific">Glonium stellatum</name>
    <dbReference type="NCBI Taxonomy" id="574774"/>
    <lineage>
        <taxon>Eukaryota</taxon>
        <taxon>Fungi</taxon>
        <taxon>Dikarya</taxon>
        <taxon>Ascomycota</taxon>
        <taxon>Pezizomycotina</taxon>
        <taxon>Dothideomycetes</taxon>
        <taxon>Pleosporomycetidae</taxon>
        <taxon>Gloniales</taxon>
        <taxon>Gloniaceae</taxon>
        <taxon>Glonium</taxon>
    </lineage>
</organism>
<proteinExistence type="inferred from homology"/>
<reference evidence="5 6" key="1">
    <citation type="journal article" date="2016" name="Nat. Commun.">
        <title>Ectomycorrhizal ecology is imprinted in the genome of the dominant symbiotic fungus Cenococcum geophilum.</title>
        <authorList>
            <consortium name="DOE Joint Genome Institute"/>
            <person name="Peter M."/>
            <person name="Kohler A."/>
            <person name="Ohm R.A."/>
            <person name="Kuo A."/>
            <person name="Krutzmann J."/>
            <person name="Morin E."/>
            <person name="Arend M."/>
            <person name="Barry K.W."/>
            <person name="Binder M."/>
            <person name="Choi C."/>
            <person name="Clum A."/>
            <person name="Copeland A."/>
            <person name="Grisel N."/>
            <person name="Haridas S."/>
            <person name="Kipfer T."/>
            <person name="LaButti K."/>
            <person name="Lindquist E."/>
            <person name="Lipzen A."/>
            <person name="Maire R."/>
            <person name="Meier B."/>
            <person name="Mihaltcheva S."/>
            <person name="Molinier V."/>
            <person name="Murat C."/>
            <person name="Poggeler S."/>
            <person name="Quandt C.A."/>
            <person name="Sperisen C."/>
            <person name="Tritt A."/>
            <person name="Tisserant E."/>
            <person name="Crous P.W."/>
            <person name="Henrissat B."/>
            <person name="Nehls U."/>
            <person name="Egli S."/>
            <person name="Spatafora J.W."/>
            <person name="Grigoriev I.V."/>
            <person name="Martin F.M."/>
        </authorList>
    </citation>
    <scope>NUCLEOTIDE SEQUENCE [LARGE SCALE GENOMIC DNA]</scope>
    <source>
        <strain evidence="5 6">CBS 207.34</strain>
    </source>
</reference>
<gene>
    <name evidence="5" type="ORF">AOQ84DRAFT_417129</name>
</gene>